<proteinExistence type="predicted"/>
<dbReference type="SMART" id="SM00582">
    <property type="entry name" value="RPR"/>
    <property type="match status" value="1"/>
</dbReference>
<evidence type="ECO:0000259" key="4">
    <source>
        <dbReference type="PROSITE" id="PS51391"/>
    </source>
</evidence>
<keyword evidence="6" id="KW-1185">Reference proteome</keyword>
<reference evidence="5 6" key="1">
    <citation type="submission" date="2019-10" db="EMBL/GenBank/DDBJ databases">
        <authorList>
            <person name="Palmer J.M."/>
        </authorList>
    </citation>
    <scope>NUCLEOTIDE SEQUENCE [LARGE SCALE GENOMIC DNA]</scope>
    <source>
        <strain evidence="5 6">TWF696</strain>
    </source>
</reference>
<dbReference type="Pfam" id="PF04818">
    <property type="entry name" value="CID"/>
    <property type="match status" value="1"/>
</dbReference>
<dbReference type="GO" id="GO:0007034">
    <property type="term" value="P:vacuolar transport"/>
    <property type="evidence" value="ECO:0007669"/>
    <property type="project" value="UniProtKB-ARBA"/>
</dbReference>
<feature type="compositionally biased region" description="Pro residues" evidence="2">
    <location>
        <begin position="214"/>
        <end position="225"/>
    </location>
</feature>
<dbReference type="Gene3D" id="1.25.40.90">
    <property type="match status" value="1"/>
</dbReference>
<organism evidence="5 6">
    <name type="scientific">Orbilia brochopaga</name>
    <dbReference type="NCBI Taxonomy" id="3140254"/>
    <lineage>
        <taxon>Eukaryota</taxon>
        <taxon>Fungi</taxon>
        <taxon>Dikarya</taxon>
        <taxon>Ascomycota</taxon>
        <taxon>Pezizomycotina</taxon>
        <taxon>Orbiliomycetes</taxon>
        <taxon>Orbiliales</taxon>
        <taxon>Orbiliaceae</taxon>
        <taxon>Orbilia</taxon>
    </lineage>
</organism>
<dbReference type="InterPro" id="IPR008942">
    <property type="entry name" value="ENTH_VHS"/>
</dbReference>
<sequence>MSFNEEVPSPEELAEDYRSSLEDLSVNSRWEITNLTVIAKENIHAAQAISKVIEEHIQKTSPLRKLPALYLLDSIAKNVGTPYTLFFGRNLYRTFMDAYSLVESPVRRKLEEMLQTWKQPVPGSTSSNPLFPAETTRKIDNALIKARTAAVQQQQKQMKQDNARFGLGQPSAAANANAGPYRSTPTPPMLANGQGQPGPYGPPQGDQLANRGTPQPPPPAPPSQDPAPIQSLPHTNYQQLAAHLGLGGANLLGKVPTTDALLNDIRPLISTTQTRFAENPWDIEVQKRLKALLDLQTILSTQQLPSDQLSQIKDQLSRIAISVHVPPTIPNLPPASSAPVAQGTNLAALLNQFSKPQGPPIPARASNTLPAMLNLPTIPLNSGTGPAPAKNLFESLISAGLLKPGSSTPQPPAASKPSTPLNAELLLSGLMGAQLPSIIQGTSSGSNVNWETLDVELNSASLKITRPHFVSILNDSLPNKCGSCARRFTNTEQGRKEKAAHLDWHFRVHQRISDSAKHAQFRSWYVGEEDWIKFREDEEYSSATAAGQTARTSDQNTVSTAQESNSQNYVPVPNDPTMSNITCPVCKEKFATVLHPDTEDWVLMDAIKSGGRIYHASCFAEISKETPPTSAAAAAATVAAISRGSTPEHNSNTISKGKRKADVRITYPHVRRKTRAKAKAH</sequence>
<evidence type="ECO:0008006" key="7">
    <source>
        <dbReference type="Google" id="ProtNLM"/>
    </source>
</evidence>
<evidence type="ECO:0000259" key="3">
    <source>
        <dbReference type="PROSITE" id="PS50179"/>
    </source>
</evidence>
<evidence type="ECO:0000256" key="2">
    <source>
        <dbReference type="SAM" id="MobiDB-lite"/>
    </source>
</evidence>
<dbReference type="PANTHER" id="PTHR15921:SF3">
    <property type="entry name" value="PRE-MRNA CLEAVAGE COMPLEX 2 PROTEIN PCF11"/>
    <property type="match status" value="1"/>
</dbReference>
<gene>
    <name evidence="5" type="ORF">TWF696_007123</name>
</gene>
<dbReference type="InterPro" id="IPR054127">
    <property type="entry name" value="Pcf11_C"/>
</dbReference>
<feature type="region of interest" description="Disordered" evidence="2">
    <location>
        <begin position="167"/>
        <end position="231"/>
    </location>
</feature>
<comment type="caution">
    <text evidence="5">The sequence shown here is derived from an EMBL/GenBank/DDBJ whole genome shotgun (WGS) entry which is preliminary data.</text>
</comment>
<dbReference type="EMBL" id="JAVHNQ010000005">
    <property type="protein sequence ID" value="KAK6347040.1"/>
    <property type="molecule type" value="Genomic_DNA"/>
</dbReference>
<dbReference type="InterPro" id="IPR006569">
    <property type="entry name" value="CID_dom"/>
</dbReference>
<dbReference type="FunFam" id="1.25.40.90:FF:000016">
    <property type="entry name" value="mRNA cleavage factor complex component Pcf11"/>
    <property type="match status" value="1"/>
</dbReference>
<feature type="compositionally biased region" description="Polar residues" evidence="2">
    <location>
        <begin position="543"/>
        <end position="569"/>
    </location>
</feature>
<feature type="domain" description="VHS" evidence="3">
    <location>
        <begin position="44"/>
        <end position="166"/>
    </location>
</feature>
<feature type="domain" description="CID" evidence="4">
    <location>
        <begin position="9"/>
        <end position="147"/>
    </location>
</feature>
<dbReference type="GO" id="GO:0031124">
    <property type="term" value="P:mRNA 3'-end processing"/>
    <property type="evidence" value="ECO:0007669"/>
    <property type="project" value="InterPro"/>
</dbReference>
<dbReference type="GO" id="GO:0005849">
    <property type="term" value="C:mRNA cleavage factor complex"/>
    <property type="evidence" value="ECO:0007669"/>
    <property type="project" value="InterPro"/>
</dbReference>
<dbReference type="PROSITE" id="PS50179">
    <property type="entry name" value="VHS"/>
    <property type="match status" value="1"/>
</dbReference>
<dbReference type="Proteomes" id="UP001375240">
    <property type="component" value="Unassembled WGS sequence"/>
</dbReference>
<dbReference type="AlphaFoldDB" id="A0AAV9UTH0"/>
<dbReference type="InterPro" id="IPR021605">
    <property type="entry name" value="Pcf11_Clp1-ID"/>
</dbReference>
<comment type="subunit">
    <text evidence="1">Component of the ESCRT-0 complex composed of HSE1 and VPS27.</text>
</comment>
<dbReference type="GO" id="GO:0016192">
    <property type="term" value="P:vesicle-mediated transport"/>
    <property type="evidence" value="ECO:0007669"/>
    <property type="project" value="UniProtKB-ARBA"/>
</dbReference>
<dbReference type="GO" id="GO:0000993">
    <property type="term" value="F:RNA polymerase II complex binding"/>
    <property type="evidence" value="ECO:0007669"/>
    <property type="project" value="InterPro"/>
</dbReference>
<dbReference type="Pfam" id="PF11526">
    <property type="entry name" value="Pfc11_Clp1_ID"/>
    <property type="match status" value="1"/>
</dbReference>
<dbReference type="GO" id="GO:0006369">
    <property type="term" value="P:termination of RNA polymerase II transcription"/>
    <property type="evidence" value="ECO:0007669"/>
    <property type="project" value="InterPro"/>
</dbReference>
<dbReference type="GO" id="GO:0035091">
    <property type="term" value="F:phosphatidylinositol binding"/>
    <property type="evidence" value="ECO:0007669"/>
    <property type="project" value="InterPro"/>
</dbReference>
<evidence type="ECO:0000313" key="6">
    <source>
        <dbReference type="Proteomes" id="UP001375240"/>
    </source>
</evidence>
<evidence type="ECO:0000313" key="5">
    <source>
        <dbReference type="EMBL" id="KAK6347040.1"/>
    </source>
</evidence>
<dbReference type="GO" id="GO:0043130">
    <property type="term" value="F:ubiquitin binding"/>
    <property type="evidence" value="ECO:0007669"/>
    <property type="project" value="InterPro"/>
</dbReference>
<dbReference type="SUPFAM" id="SSF48464">
    <property type="entry name" value="ENTH/VHS domain"/>
    <property type="match status" value="1"/>
</dbReference>
<dbReference type="GO" id="GO:0003729">
    <property type="term" value="F:mRNA binding"/>
    <property type="evidence" value="ECO:0007669"/>
    <property type="project" value="InterPro"/>
</dbReference>
<name>A0AAV9UTH0_9PEZI</name>
<dbReference type="InterPro" id="IPR047415">
    <property type="entry name" value="Pcf11_CID"/>
</dbReference>
<dbReference type="CDD" id="cd16982">
    <property type="entry name" value="CID_Pcf11"/>
    <property type="match status" value="1"/>
</dbReference>
<feature type="region of interest" description="Disordered" evidence="2">
    <location>
        <begin position="543"/>
        <end position="573"/>
    </location>
</feature>
<dbReference type="GO" id="GO:0005737">
    <property type="term" value="C:cytoplasm"/>
    <property type="evidence" value="ECO:0007669"/>
    <property type="project" value="TreeGrafter"/>
</dbReference>
<dbReference type="Pfam" id="PF21936">
    <property type="entry name" value="Pcf11_C"/>
    <property type="match status" value="1"/>
</dbReference>
<dbReference type="InterPro" id="IPR002014">
    <property type="entry name" value="VHS_dom"/>
</dbReference>
<evidence type="ECO:0000256" key="1">
    <source>
        <dbReference type="ARBA" id="ARBA00011446"/>
    </source>
</evidence>
<protein>
    <recommendedName>
        <fullName evidence="7">CID domain-containing protein</fullName>
    </recommendedName>
</protein>
<dbReference type="PROSITE" id="PS51391">
    <property type="entry name" value="CID"/>
    <property type="match status" value="1"/>
</dbReference>
<accession>A0AAV9UTH0</accession>
<dbReference type="InterPro" id="IPR045154">
    <property type="entry name" value="PCF11-like"/>
</dbReference>
<dbReference type="PANTHER" id="PTHR15921">
    <property type="entry name" value="PRE-MRNA CLEAVAGE COMPLEX II"/>
    <property type="match status" value="1"/>
</dbReference>